<keyword evidence="2" id="KW-1185">Reference proteome</keyword>
<dbReference type="AlphaFoldDB" id="A0A4R6RGD9"/>
<dbReference type="InterPro" id="IPR042257">
    <property type="entry name" value="DGOK_C"/>
</dbReference>
<protein>
    <submittedName>
        <fullName evidence="1">2-dehydro-3-deoxygalactonokinase</fullName>
    </submittedName>
</protein>
<evidence type="ECO:0000313" key="2">
    <source>
        <dbReference type="Proteomes" id="UP000294547"/>
    </source>
</evidence>
<dbReference type="Pfam" id="PF05035">
    <property type="entry name" value="DGOK"/>
    <property type="match status" value="1"/>
</dbReference>
<dbReference type="Gene3D" id="3.30.420.310">
    <property type="entry name" value="2-keto-3-deoxy-galactonokinase, C-terminal domain"/>
    <property type="match status" value="1"/>
</dbReference>
<dbReference type="GO" id="GO:0008671">
    <property type="term" value="F:2-dehydro-3-deoxygalactonokinase activity"/>
    <property type="evidence" value="ECO:0007669"/>
    <property type="project" value="InterPro"/>
</dbReference>
<gene>
    <name evidence="1" type="ORF">EDD54_2156</name>
</gene>
<comment type="caution">
    <text evidence="1">The sequence shown here is derived from an EMBL/GenBank/DDBJ whole genome shotgun (WGS) entry which is preliminary data.</text>
</comment>
<proteinExistence type="predicted"/>
<dbReference type="EMBL" id="SNXY01000007">
    <property type="protein sequence ID" value="TDP85304.1"/>
    <property type="molecule type" value="Genomic_DNA"/>
</dbReference>
<dbReference type="GO" id="GO:0034194">
    <property type="term" value="P:D-galactonate catabolic process"/>
    <property type="evidence" value="ECO:0007669"/>
    <property type="project" value="InterPro"/>
</dbReference>
<name>A0A4R6RGD9_9HYPH</name>
<dbReference type="Proteomes" id="UP000294547">
    <property type="component" value="Unassembled WGS sequence"/>
</dbReference>
<dbReference type="InterPro" id="IPR007729">
    <property type="entry name" value="DGOK"/>
</dbReference>
<dbReference type="Gene3D" id="3.30.420.300">
    <property type="entry name" value="2-keto-3-deoxy-galactonokinase, substrate binding domain"/>
    <property type="match status" value="1"/>
</dbReference>
<reference evidence="1 2" key="1">
    <citation type="submission" date="2019-03" db="EMBL/GenBank/DDBJ databases">
        <title>Genomic Encyclopedia of Type Strains, Phase IV (KMG-IV): sequencing the most valuable type-strain genomes for metagenomic binning, comparative biology and taxonomic classification.</title>
        <authorList>
            <person name="Goeker M."/>
        </authorList>
    </citation>
    <scope>NUCLEOTIDE SEQUENCE [LARGE SCALE GENOMIC DNA]</scope>
    <source>
        <strain evidence="1 2">DSM 102969</strain>
    </source>
</reference>
<organism evidence="1 2">
    <name type="scientific">Oharaeibacter diazotrophicus</name>
    <dbReference type="NCBI Taxonomy" id="1920512"/>
    <lineage>
        <taxon>Bacteria</taxon>
        <taxon>Pseudomonadati</taxon>
        <taxon>Pseudomonadota</taxon>
        <taxon>Alphaproteobacteria</taxon>
        <taxon>Hyphomicrobiales</taxon>
        <taxon>Pleomorphomonadaceae</taxon>
        <taxon>Oharaeibacter</taxon>
    </lineage>
</organism>
<keyword evidence="1" id="KW-0418">Kinase</keyword>
<evidence type="ECO:0000313" key="1">
    <source>
        <dbReference type="EMBL" id="TDP85304.1"/>
    </source>
</evidence>
<sequence length="315" mass="31973">MRVETPAFVAVDWGTSSLRLWLMAADGAVLAETRSAEGMGGLSPDAFEPVLRGRLQGLGPAVAAMPTPLRVVLCGMVGARQGWREAVYVDVPAPLDAVAGRAVSPAADGLDARILPGLSARGDRPDVMRGEETQLLGLVLDAPALSATVCMPGTHSKWVTLDEGRVAGFSTVMTGEFYALLAGQSILRHTVAGSSGSGDPAAPAFVGGLADGLSAPDDALARLFGIRAAGLLSGLPAADAADRLSGLLIGAEVGARLARADAGAEVVLVASGRLAALYAAALRAAGRSHRLVDADAAVRGGLVHAARALWPEIQP</sequence>
<keyword evidence="1" id="KW-0808">Transferase</keyword>
<accession>A0A4R6RGD9</accession>
<dbReference type="InterPro" id="IPR042258">
    <property type="entry name" value="DGOK_N"/>
</dbReference>